<dbReference type="InterPro" id="IPR002725">
    <property type="entry name" value="YgjP-like_metallopeptidase"/>
</dbReference>
<dbReference type="CDD" id="cd07344">
    <property type="entry name" value="M48_yhfN_like"/>
    <property type="match status" value="1"/>
</dbReference>
<evidence type="ECO:0000313" key="3">
    <source>
        <dbReference type="Proteomes" id="UP001247307"/>
    </source>
</evidence>
<proteinExistence type="predicted"/>
<accession>A0AAE3YG84</accession>
<reference evidence="2" key="1">
    <citation type="submission" date="2023-07" db="EMBL/GenBank/DDBJ databases">
        <title>Sequencing the genomes of 1000 actinobacteria strains.</title>
        <authorList>
            <person name="Klenk H.-P."/>
        </authorList>
    </citation>
    <scope>NUCLEOTIDE SEQUENCE</scope>
    <source>
        <strain evidence="2">DSM 13988</strain>
    </source>
</reference>
<dbReference type="AlphaFoldDB" id="A0AAE3YG84"/>
<dbReference type="PANTHER" id="PTHR30399:SF1">
    <property type="entry name" value="UTP PYROPHOSPHATASE"/>
    <property type="match status" value="1"/>
</dbReference>
<evidence type="ECO:0000259" key="1">
    <source>
        <dbReference type="Pfam" id="PF01863"/>
    </source>
</evidence>
<gene>
    <name evidence="2" type="ORF">J2S35_000386</name>
</gene>
<dbReference type="Pfam" id="PF01863">
    <property type="entry name" value="YgjP-like"/>
    <property type="match status" value="1"/>
</dbReference>
<dbReference type="InterPro" id="IPR053136">
    <property type="entry name" value="UTP_pyrophosphatase-like"/>
</dbReference>
<dbReference type="PANTHER" id="PTHR30399">
    <property type="entry name" value="UNCHARACTERIZED PROTEIN YGJP"/>
    <property type="match status" value="1"/>
</dbReference>
<keyword evidence="3" id="KW-1185">Reference proteome</keyword>
<keyword evidence="2" id="KW-0378">Hydrolase</keyword>
<protein>
    <submittedName>
        <fullName evidence="2">Metal-dependent hydrolase</fullName>
    </submittedName>
</protein>
<feature type="domain" description="YgjP-like metallopeptidase" evidence="1">
    <location>
        <begin position="97"/>
        <end position="169"/>
    </location>
</feature>
<dbReference type="RefSeq" id="WP_309849249.1">
    <property type="nucleotide sequence ID" value="NZ_BAAAIU010000024.1"/>
</dbReference>
<name>A0AAE3YG84_9MICC</name>
<organism evidence="2 3">
    <name type="scientific">Falsarthrobacter nasiphocae</name>
    <dbReference type="NCBI Taxonomy" id="189863"/>
    <lineage>
        <taxon>Bacteria</taxon>
        <taxon>Bacillati</taxon>
        <taxon>Actinomycetota</taxon>
        <taxon>Actinomycetes</taxon>
        <taxon>Micrococcales</taxon>
        <taxon>Micrococcaceae</taxon>
        <taxon>Falsarthrobacter</taxon>
    </lineage>
</organism>
<dbReference type="Gene3D" id="3.30.2010.10">
    <property type="entry name" value="Metalloproteases ('zincins'), catalytic domain"/>
    <property type="match status" value="1"/>
</dbReference>
<dbReference type="Proteomes" id="UP001247307">
    <property type="component" value="Unassembled WGS sequence"/>
</dbReference>
<comment type="caution">
    <text evidence="2">The sequence shown here is derived from an EMBL/GenBank/DDBJ whole genome shotgun (WGS) entry which is preliminary data.</text>
</comment>
<evidence type="ECO:0000313" key="2">
    <source>
        <dbReference type="EMBL" id="MDR6891446.1"/>
    </source>
</evidence>
<sequence>MTPGSFEERVEVRTLAGPREVLVRRSARRVKTVSARWEGEELVILAPARRSRGEGEVFRDLVERLVARRESRSEDDDGLAERARRLIDAHFPGLEPPASVRWVTNQRTRWGSASVQARTIRLSHILAGMPGWVVDAVLVHELAHLIEPNHGPAFRALCRRYPRTDEARVYLSGVEYGLRAGAGGAAD</sequence>
<dbReference type="GO" id="GO:0016787">
    <property type="term" value="F:hydrolase activity"/>
    <property type="evidence" value="ECO:0007669"/>
    <property type="project" value="UniProtKB-KW"/>
</dbReference>
<dbReference type="EMBL" id="JAVDUI010000001">
    <property type="protein sequence ID" value="MDR6891446.1"/>
    <property type="molecule type" value="Genomic_DNA"/>
</dbReference>